<dbReference type="GO" id="GO:0004842">
    <property type="term" value="F:ubiquitin-protein transferase activity"/>
    <property type="evidence" value="ECO:0007669"/>
    <property type="project" value="InterPro"/>
</dbReference>
<dbReference type="OrthoDB" id="5984603at2759"/>
<organism evidence="4 5">
    <name type="scientific">Stylophora pistillata</name>
    <name type="common">Smooth cauliflower coral</name>
    <dbReference type="NCBI Taxonomy" id="50429"/>
    <lineage>
        <taxon>Eukaryota</taxon>
        <taxon>Metazoa</taxon>
        <taxon>Cnidaria</taxon>
        <taxon>Anthozoa</taxon>
        <taxon>Hexacorallia</taxon>
        <taxon>Scleractinia</taxon>
        <taxon>Astrocoeniina</taxon>
        <taxon>Pocilloporidae</taxon>
        <taxon>Stylophora</taxon>
    </lineage>
</organism>
<evidence type="ECO:0000313" key="5">
    <source>
        <dbReference type="Proteomes" id="UP000225706"/>
    </source>
</evidence>
<evidence type="ECO:0000313" key="4">
    <source>
        <dbReference type="EMBL" id="PFX14012.1"/>
    </source>
</evidence>
<reference evidence="5" key="1">
    <citation type="journal article" date="2017" name="bioRxiv">
        <title>Comparative analysis of the genomes of Stylophora pistillata and Acropora digitifera provides evidence for extensive differences between species of corals.</title>
        <authorList>
            <person name="Voolstra C.R."/>
            <person name="Li Y."/>
            <person name="Liew Y.J."/>
            <person name="Baumgarten S."/>
            <person name="Zoccola D."/>
            <person name="Flot J.-F."/>
            <person name="Tambutte S."/>
            <person name="Allemand D."/>
            <person name="Aranda M."/>
        </authorList>
    </citation>
    <scope>NUCLEOTIDE SEQUENCE [LARGE SCALE GENOMIC DNA]</scope>
</reference>
<dbReference type="Gene3D" id="3.90.1750.10">
    <property type="entry name" value="Hect, E3 ligase catalytic domains"/>
    <property type="match status" value="1"/>
</dbReference>
<proteinExistence type="predicted"/>
<dbReference type="PROSITE" id="PS50237">
    <property type="entry name" value="HECT"/>
    <property type="match status" value="1"/>
</dbReference>
<keyword evidence="5" id="KW-1185">Reference proteome</keyword>
<accession>A0A2B4RCN3</accession>
<name>A0A2B4RCN3_STYPI</name>
<evidence type="ECO:0000256" key="2">
    <source>
        <dbReference type="PROSITE-ProRule" id="PRU00104"/>
    </source>
</evidence>
<gene>
    <name evidence="4" type="ORF">AWC38_SpisGene21869</name>
</gene>
<dbReference type="InterPro" id="IPR035983">
    <property type="entry name" value="Hect_E3_ubiquitin_ligase"/>
</dbReference>
<evidence type="ECO:0000256" key="1">
    <source>
        <dbReference type="ARBA" id="ARBA00022786"/>
    </source>
</evidence>
<comment type="caution">
    <text evidence="2">Lacks conserved residue(s) required for the propagation of feature annotation.</text>
</comment>
<feature type="domain" description="HECT" evidence="3">
    <location>
        <begin position="344"/>
        <end position="380"/>
    </location>
</feature>
<dbReference type="SUPFAM" id="SSF56204">
    <property type="entry name" value="Hect, E3 ligase catalytic domain"/>
    <property type="match status" value="1"/>
</dbReference>
<dbReference type="Proteomes" id="UP000225706">
    <property type="component" value="Unassembled WGS sequence"/>
</dbReference>
<protein>
    <recommendedName>
        <fullName evidence="3">HECT domain-containing protein</fullName>
    </recommendedName>
</protein>
<keyword evidence="1 2" id="KW-0833">Ubl conjugation pathway</keyword>
<evidence type="ECO:0000259" key="3">
    <source>
        <dbReference type="PROSITE" id="PS50237"/>
    </source>
</evidence>
<dbReference type="InterPro" id="IPR000569">
    <property type="entry name" value="HECT_dom"/>
</dbReference>
<comment type="caution">
    <text evidence="4">The sequence shown here is derived from an EMBL/GenBank/DDBJ whole genome shotgun (WGS) entry which is preliminary data.</text>
</comment>
<dbReference type="EMBL" id="LSMT01000854">
    <property type="protein sequence ID" value="PFX14012.1"/>
    <property type="molecule type" value="Genomic_DNA"/>
</dbReference>
<dbReference type="AlphaFoldDB" id="A0A2B4RCN3"/>
<sequence>MLNSSQSSASGLAKRLNKCERLLVVRATSTANDQAQRKKAKKEDPKAFEFELLSLGDDDEDEWTISDDKIMLRGLIQLSPESSEADIRRKLGEVTRVKFPTVTYSDFVFLRAIRKKLSIPVTCDSFAYKQLKVVAGQGALYVKLKPGFDCLLENNVNSDDGTSLRLYADDTTAYASDTSPIVLPYIINSDLQIARTWLQHNYLQINATKTQAMAIGPVKYRYDINLQDDNVELTDSLKILGVILDERITCKPYIQVQLKKACAETAAMRKLQMDKLAEEAVAYCQENNISNPSEILRVIQNKFVKGRNLKVQGVDEVSQGMAQYNLVDRTSILVTAFEELKDVALTDLRKTLQVDFYGEEAQDLGGPRKEFFRLLLSEIYTTYFEKGLKDHLAEDYLTVGLSILQNGKMPHFLEEDILQEIFSSSPMSPNSAIQHWRNGLKCLGIHQIGCQLPMFWYLLRRDPNHKLTVKQLVQLLKLDFSLEGLNSHSLENKVYAAFVKYLREVARIPIKINIYFSNGEACHCIPHKSEIGHGSPVWVIKEPTDPHVELVEVSVSFESHDFLTSMLEIFTKHWQTRISTIEKSLSCLVRCHSPQCTWVMMFSAKMAGNQIRNGDWMQDQTLKGDLLKYVRRKNWKKREILDFIESKCPMYAWSERTLARRRQYFEIKFTNYEVDIEDVKEAVRREMDGPGQLLGYRSMQQKVREIHGLNVPRDIVYAVMKEVSPEGLQARGGVGKAKRHGRSNTFVTGKEVDTFRVSVWNNHCMRKQKAKELPDGVPEHIYMYPQNYGGEKCGLTVTEQQLQETAELSGMLEGTSDYLEAGFRRECERHIPDTNDVEPAQAANAYLFLKNNFDVNRV</sequence>
<dbReference type="STRING" id="50429.A0A2B4RCN3"/>